<proteinExistence type="predicted"/>
<dbReference type="VEuPathDB" id="CryptoDB:Vbra_21967"/>
<evidence type="ECO:0000256" key="1">
    <source>
        <dbReference type="SAM" id="MobiDB-lite"/>
    </source>
</evidence>
<protein>
    <submittedName>
        <fullName evidence="2">Uncharacterized protein</fullName>
    </submittedName>
</protein>
<gene>
    <name evidence="2" type="ORF">Vbra_21967</name>
</gene>
<feature type="region of interest" description="Disordered" evidence="1">
    <location>
        <begin position="1"/>
        <end position="37"/>
    </location>
</feature>
<sequence>MRCKMSTDRRKRKGAKSFRLGENLERSTRAQGEKPDCRLSVGDAQEKRAANSKLVVDKLKEGARSESLAMIQERARMRTRLPRSSFRPFTSIRPNCTARVTFCRAHTRGCLHVGDPYECGALCAALAVLSGASFELTQTRTLRRRA</sequence>
<dbReference type="Proteomes" id="UP000041254">
    <property type="component" value="Unassembled WGS sequence"/>
</dbReference>
<dbReference type="EMBL" id="CDMY01000567">
    <property type="protein sequence ID" value="CEM23418.1"/>
    <property type="molecule type" value="Genomic_DNA"/>
</dbReference>
<evidence type="ECO:0000313" key="3">
    <source>
        <dbReference type="Proteomes" id="UP000041254"/>
    </source>
</evidence>
<accession>A0A0G4G4S6</accession>
<organism evidence="2 3">
    <name type="scientific">Vitrella brassicaformis (strain CCMP3155)</name>
    <dbReference type="NCBI Taxonomy" id="1169540"/>
    <lineage>
        <taxon>Eukaryota</taxon>
        <taxon>Sar</taxon>
        <taxon>Alveolata</taxon>
        <taxon>Colpodellida</taxon>
        <taxon>Vitrellaceae</taxon>
        <taxon>Vitrella</taxon>
    </lineage>
</organism>
<feature type="compositionally biased region" description="Basic and acidic residues" evidence="1">
    <location>
        <begin position="22"/>
        <end position="37"/>
    </location>
</feature>
<keyword evidence="3" id="KW-1185">Reference proteome</keyword>
<name>A0A0G4G4S6_VITBC</name>
<evidence type="ECO:0000313" key="2">
    <source>
        <dbReference type="EMBL" id="CEM23418.1"/>
    </source>
</evidence>
<dbReference type="AlphaFoldDB" id="A0A0G4G4S6"/>
<reference evidence="2 3" key="1">
    <citation type="submission" date="2014-11" db="EMBL/GenBank/DDBJ databases">
        <authorList>
            <person name="Zhu J."/>
            <person name="Qi W."/>
            <person name="Song R."/>
        </authorList>
    </citation>
    <scope>NUCLEOTIDE SEQUENCE [LARGE SCALE GENOMIC DNA]</scope>
</reference>
<dbReference type="InParanoid" id="A0A0G4G4S6"/>